<dbReference type="RefSeq" id="WP_107013707.1">
    <property type="nucleotide sequence ID" value="NZ_CP028136.1"/>
</dbReference>
<gene>
    <name evidence="2" type="ORF">C7S20_17640</name>
</gene>
<dbReference type="PROSITE" id="PS51257">
    <property type="entry name" value="PROKAR_LIPOPROTEIN"/>
    <property type="match status" value="1"/>
</dbReference>
<name>A0A2R3Z9J4_9FLAO</name>
<keyword evidence="3" id="KW-1185">Reference proteome</keyword>
<evidence type="ECO:0000313" key="3">
    <source>
        <dbReference type="Proteomes" id="UP000241507"/>
    </source>
</evidence>
<reference evidence="3" key="1">
    <citation type="submission" date="2018-03" db="EMBL/GenBank/DDBJ databases">
        <title>Gramella fulva sp. nov., isolated from a dry surface of tidal flat.</title>
        <authorList>
            <person name="Hwang S.H."/>
            <person name="Hwang W.M."/>
            <person name="Kang K."/>
            <person name="Ahn T.-Y."/>
        </authorList>
    </citation>
    <scope>NUCLEOTIDE SEQUENCE [LARGE SCALE GENOMIC DNA]</scope>
    <source>
        <strain evidence="3">SH35</strain>
    </source>
</reference>
<dbReference type="AlphaFoldDB" id="A0A2R3Z9J4"/>
<protein>
    <submittedName>
        <fullName evidence="2">Uncharacterized protein</fullName>
    </submittedName>
</protein>
<accession>A0A2R3Z9J4</accession>
<feature type="chain" id="PRO_5015330089" evidence="1">
    <location>
        <begin position="25"/>
        <end position="568"/>
    </location>
</feature>
<feature type="signal peptide" evidence="1">
    <location>
        <begin position="1"/>
        <end position="24"/>
    </location>
</feature>
<keyword evidence="1" id="KW-0732">Signal</keyword>
<dbReference type="EMBL" id="CP028136">
    <property type="protein sequence ID" value="AVR46936.1"/>
    <property type="molecule type" value="Genomic_DNA"/>
</dbReference>
<dbReference type="OrthoDB" id="599464at2"/>
<sequence>MKNFKLWMGMIAMAAMLMTSCSKEDTPTGDLSDTQNQSVSLKFATILNDLSNRSMSKASFDEIPDCSEATPATAEIGFSYGGTEYNTTVAILHDDDGYFTDYSEDLKIPISDGGSVTVTLNEFLVYDASHNLIWAAPVASEGADFAGYVDQALPMTFDVRDGTKPYINVDVLCFDRRLVNEYGYPFFDIMPNKGTTLCFFANYCTGEGRHYVANYDLDIQYWTGTEWIDLYTNEAAPVNTNNNSADPLCVLIPDSPFEDAEMNYLRYRVTPLSWSGYYGTIDETPTAWVELDWSDIESTFNDDGSSEYIHIFLGCDIPSDDCQGIPVPGDRDGDCVPDENDDCPDTYGTEPNGCMPNDDCIGADPDGDGVLGDCDACPEVAGPVENGGCPFNDCSTDTDGDGVMDCDDECVDVVGTVDNNGCPENENEDTCETAFMWGDHTINSINGVTRWGWVEQFAEGQEETTLDIYAGAGQNNIDKGTLVGTATISVDGEGDIHLMITMNSGYTLDELHVNITDSMPGIEAKAPGQYNMNSEVDAGTTTYEFTDVDYTGDFWIIVHTVTCGIDSE</sequence>
<evidence type="ECO:0000313" key="2">
    <source>
        <dbReference type="EMBL" id="AVR46936.1"/>
    </source>
</evidence>
<dbReference type="Proteomes" id="UP000241507">
    <property type="component" value="Chromosome"/>
</dbReference>
<dbReference type="KEGG" id="grs:C7S20_17640"/>
<evidence type="ECO:0000256" key="1">
    <source>
        <dbReference type="SAM" id="SignalP"/>
    </source>
</evidence>
<organism evidence="2 3">
    <name type="scientific">Christiangramia fulva</name>
    <dbReference type="NCBI Taxonomy" id="2126553"/>
    <lineage>
        <taxon>Bacteria</taxon>
        <taxon>Pseudomonadati</taxon>
        <taxon>Bacteroidota</taxon>
        <taxon>Flavobacteriia</taxon>
        <taxon>Flavobacteriales</taxon>
        <taxon>Flavobacteriaceae</taxon>
        <taxon>Christiangramia</taxon>
    </lineage>
</organism>
<proteinExistence type="predicted"/>